<keyword evidence="1" id="KW-0433">Leucine-rich repeat</keyword>
<feature type="compositionally biased region" description="Polar residues" evidence="3">
    <location>
        <begin position="372"/>
        <end position="385"/>
    </location>
</feature>
<evidence type="ECO:0000313" key="5">
    <source>
        <dbReference type="Proteomes" id="UP000748756"/>
    </source>
</evidence>
<feature type="region of interest" description="Disordered" evidence="3">
    <location>
        <begin position="372"/>
        <end position="450"/>
    </location>
</feature>
<evidence type="ECO:0000256" key="3">
    <source>
        <dbReference type="SAM" id="MobiDB-lite"/>
    </source>
</evidence>
<feature type="region of interest" description="Disordered" evidence="3">
    <location>
        <begin position="1104"/>
        <end position="1129"/>
    </location>
</feature>
<reference evidence="4" key="1">
    <citation type="journal article" date="2020" name="Fungal Divers.">
        <title>Resolving the Mortierellaceae phylogeny through synthesis of multi-gene phylogenetics and phylogenomics.</title>
        <authorList>
            <person name="Vandepol N."/>
            <person name="Liber J."/>
            <person name="Desiro A."/>
            <person name="Na H."/>
            <person name="Kennedy M."/>
            <person name="Barry K."/>
            <person name="Grigoriev I.V."/>
            <person name="Miller A.N."/>
            <person name="O'Donnell K."/>
            <person name="Stajich J.E."/>
            <person name="Bonito G."/>
        </authorList>
    </citation>
    <scope>NUCLEOTIDE SEQUENCE</scope>
    <source>
        <strain evidence="4">NRRL 6426</strain>
    </source>
</reference>
<dbReference type="EMBL" id="JAAAUQ010000011">
    <property type="protein sequence ID" value="KAF9156820.1"/>
    <property type="molecule type" value="Genomic_DNA"/>
</dbReference>
<dbReference type="InterPro" id="IPR003591">
    <property type="entry name" value="Leu-rich_rpt_typical-subtyp"/>
</dbReference>
<feature type="compositionally biased region" description="Polar residues" evidence="3">
    <location>
        <begin position="1105"/>
        <end position="1116"/>
    </location>
</feature>
<feature type="compositionally biased region" description="Polar residues" evidence="3">
    <location>
        <begin position="404"/>
        <end position="450"/>
    </location>
</feature>
<evidence type="ECO:0000256" key="1">
    <source>
        <dbReference type="ARBA" id="ARBA00022614"/>
    </source>
</evidence>
<dbReference type="InterPro" id="IPR001611">
    <property type="entry name" value="Leu-rich_rpt"/>
</dbReference>
<dbReference type="PROSITE" id="PS51450">
    <property type="entry name" value="LRR"/>
    <property type="match status" value="1"/>
</dbReference>
<keyword evidence="2" id="KW-0677">Repeat</keyword>
<dbReference type="InterPro" id="IPR050216">
    <property type="entry name" value="LRR_domain-containing"/>
</dbReference>
<dbReference type="PANTHER" id="PTHR48051">
    <property type="match status" value="1"/>
</dbReference>
<gene>
    <name evidence="4" type="ORF">BG015_000610</name>
</gene>
<proteinExistence type="predicted"/>
<dbReference type="Proteomes" id="UP000748756">
    <property type="component" value="Unassembled WGS sequence"/>
</dbReference>
<dbReference type="SUPFAM" id="SSF52058">
    <property type="entry name" value="L domain-like"/>
    <property type="match status" value="1"/>
</dbReference>
<dbReference type="SMART" id="SM00369">
    <property type="entry name" value="LRR_TYP"/>
    <property type="match status" value="4"/>
</dbReference>
<dbReference type="Gene3D" id="3.80.10.10">
    <property type="entry name" value="Ribonuclease Inhibitor"/>
    <property type="match status" value="1"/>
</dbReference>
<evidence type="ECO:0000313" key="4">
    <source>
        <dbReference type="EMBL" id="KAF9156820.1"/>
    </source>
</evidence>
<feature type="region of interest" description="Disordered" evidence="3">
    <location>
        <begin position="996"/>
        <end position="1032"/>
    </location>
</feature>
<feature type="region of interest" description="Disordered" evidence="3">
    <location>
        <begin position="51"/>
        <end position="87"/>
    </location>
</feature>
<protein>
    <recommendedName>
        <fullName evidence="6">L domain-like protein</fullName>
    </recommendedName>
</protein>
<dbReference type="PANTHER" id="PTHR48051:SF54">
    <property type="entry name" value="LEUCINE-RICH REPEAT-CONTAINING PROTEIN"/>
    <property type="match status" value="1"/>
</dbReference>
<dbReference type="GO" id="GO:0005737">
    <property type="term" value="C:cytoplasm"/>
    <property type="evidence" value="ECO:0007669"/>
    <property type="project" value="TreeGrafter"/>
</dbReference>
<evidence type="ECO:0000256" key="2">
    <source>
        <dbReference type="ARBA" id="ARBA00022737"/>
    </source>
</evidence>
<dbReference type="OrthoDB" id="660555at2759"/>
<dbReference type="Pfam" id="PF00560">
    <property type="entry name" value="LRR_1"/>
    <property type="match status" value="1"/>
</dbReference>
<organism evidence="4 5">
    <name type="scientific">Linnemannia schmuckeri</name>
    <dbReference type="NCBI Taxonomy" id="64567"/>
    <lineage>
        <taxon>Eukaryota</taxon>
        <taxon>Fungi</taxon>
        <taxon>Fungi incertae sedis</taxon>
        <taxon>Mucoromycota</taxon>
        <taxon>Mortierellomycotina</taxon>
        <taxon>Mortierellomycetes</taxon>
        <taxon>Mortierellales</taxon>
        <taxon>Mortierellaceae</taxon>
        <taxon>Linnemannia</taxon>
    </lineage>
</organism>
<keyword evidence="5" id="KW-1185">Reference proteome</keyword>
<dbReference type="AlphaFoldDB" id="A0A9P5VFQ2"/>
<sequence length="1129" mass="120072">MGGTVSREHARLPFGYTHARKEDHSCSASASTLASRRQRIASRLLLLKSQDSTTSVTPLQSPHHRLPLPEDGPHPGGGGSAATGANGVIANGEGGLVGPTGFVAAHLSFPSLSSQDDDDDDDGDNAEIVSLSSILNQGPEFKLQWHAVSQDLDLDPNVDTYPYPYTYPIPYPGASAVVATGSEGTKSSIPMAEAQVQVQVQAAGDINRHHMMMMMESSPSSPSSSSNIRSPASASACACAPTANACACSDDDYETAAGGACSNPGLGSPASLMLTSATSAAAAAAATHRKDVQDKDAPLTYPLGAIPLSPLSPLSPFSPFSPLVIASQPHASLQSQSRSTVTISTAAATATNSHAHNHNHNHIHHPHTLSLSALPSSRNTLSDKTNNNNDNGNDNDNDDGLNTVYDNSTNNNTTASHQQQEENNTEAVHTSSQRTTQSMDPLRQSSSQQDLIGSASTVFEDDFDDSDDELKGHSDRKMDLIAALGIADMPDRTPSPGPQNIPFNFFTEEPTFHALQDPTSCQFFNNMRRYTTDGGGYSKGKEVRRPWMDMTDEAVIHLPQDFFDRYGSLQQDLDGDGLGDDFDGELEQEELPRSSRRLGKRLSLGNTGYSSSGANFGGHNVSANSAMMMNMMMLSAPDEDVAHLSPIPFSELPSLTNIGLCSHGIVKLSSNIRLLSSTTCLQVCCNDLCAIPPEIGFLRNLTLLDLSKNSLMTIPDSIRFLTKLVDLRLSSNFIDTLPPSIGELTKLTHLSLENNQLKRVPRQLGQLKALTHLVLDDNPITVLPAEVGQLQYLRRLKLERCPLVREFFHAPVHSPPTLMELAARVILRQGMMVPPLMPSHLKAYLRTSQRCSFCDGPYFESSVKRGKMIDKNEVLVPLEYTLCMPHWNTEMERVKLLFGPRPVTSPKPRTPRRTAVATGLLITTPEAGAAAGTAAAVTTTATTATRRHTKSESAGPVLASTAASVLGGGSSSPVSASPVGQAPLTFSLAPLSATSATVPPISETSSPSSTSGSGNGSSTRKSRGFRSKLGSSNGSGIWGTAIGSGSSSSGGNSSGWFSSSNNNSETNLTSAAAIVEHEYEHEYKHGDHHAAPLSSRTKKCRFSNPFASSRANSSGNIVGGGERRSPYSP</sequence>
<feature type="compositionally biased region" description="Acidic residues" evidence="3">
    <location>
        <begin position="574"/>
        <end position="589"/>
    </location>
</feature>
<feature type="compositionally biased region" description="Polar residues" evidence="3">
    <location>
        <begin position="51"/>
        <end position="60"/>
    </location>
</feature>
<accession>A0A9P5VFQ2</accession>
<dbReference type="Pfam" id="PF13855">
    <property type="entry name" value="LRR_8"/>
    <property type="match status" value="1"/>
</dbReference>
<feature type="compositionally biased region" description="Low complexity" evidence="3">
    <location>
        <begin position="999"/>
        <end position="1019"/>
    </location>
</feature>
<evidence type="ECO:0008006" key="6">
    <source>
        <dbReference type="Google" id="ProtNLM"/>
    </source>
</evidence>
<feature type="region of interest" description="Disordered" evidence="3">
    <location>
        <begin position="574"/>
        <end position="598"/>
    </location>
</feature>
<name>A0A9P5VFQ2_9FUNG</name>
<comment type="caution">
    <text evidence="4">The sequence shown here is derived from an EMBL/GenBank/DDBJ whole genome shotgun (WGS) entry which is preliminary data.</text>
</comment>
<dbReference type="InterPro" id="IPR032675">
    <property type="entry name" value="LRR_dom_sf"/>
</dbReference>